<reference evidence="4" key="1">
    <citation type="submission" date="2021-02" db="EMBL/GenBank/DDBJ databases">
        <authorList>
            <person name="Dougan E. K."/>
            <person name="Rhodes N."/>
            <person name="Thang M."/>
            <person name="Chan C."/>
        </authorList>
    </citation>
    <scope>NUCLEOTIDE SEQUENCE</scope>
</reference>
<evidence type="ECO:0000256" key="2">
    <source>
        <dbReference type="SAM" id="Phobius"/>
    </source>
</evidence>
<sequence>MLQSVGFASCSDYSNSLRLQIPELAPWPQRFERFSKLGLVKICLKSQVSPREYVYLIDEPIGTAPTALAALASARMIFGHQRVGYCYGVDCMDTRTLRPNNCTSADCNTGDVLQGWKTPESLQGWFSVGQVEVVNTKEDRDAIVRKMFELPALKARRIRETPPKLCSTDWYLQDNDTFYFVRRHNTVVFKCNDGFANLKGVEELHCDDGQWKVAKHSEDNPMEEKLSPPDMAVWEPGQFPECSWALADTCKSDDPLNVVSKRSPPVMNDFSGDGLVHYRCGLISGNPARLVIKGATAIKKGEEVIYNGREVGQVVGHEGPKYQIKLVDSGKQLTVQPDLLEWLPQATSFVRRCGPDKKYVPADVEIRCLLVLPSDAPDSVAGDFSSAGFATEQQAAKMASKAKGQAKPPAASLLEQSSSSLLEASAAGASHTGEASLQRSSSLLEASAAGASHSWEAQEAVDASLQLQLQPWPVMLSEDAEYVLHVDSCWISAINCSDGTVAKDTVRALQRTPVALDEMPPPVEDAIQLSWGLAGCVALALVLLLMLLGWSSQRPRETGKRGTAK</sequence>
<evidence type="ECO:0000313" key="5">
    <source>
        <dbReference type="Proteomes" id="UP000604046"/>
    </source>
</evidence>
<proteinExistence type="predicted"/>
<keyword evidence="5" id="KW-1185">Reference proteome</keyword>
<protein>
    <submittedName>
        <fullName evidence="4">PLT2 protein</fullName>
    </submittedName>
</protein>
<dbReference type="EMBL" id="CAJNDS010002574">
    <property type="protein sequence ID" value="CAE7530892.1"/>
    <property type="molecule type" value="Genomic_DNA"/>
</dbReference>
<keyword evidence="2" id="KW-1133">Transmembrane helix</keyword>
<evidence type="ECO:0000259" key="3">
    <source>
        <dbReference type="Pfam" id="PF00084"/>
    </source>
</evidence>
<gene>
    <name evidence="4" type="primary">PLT2</name>
    <name evidence="4" type="ORF">SNAT2548_LOCUS29741</name>
</gene>
<dbReference type="InterPro" id="IPR000436">
    <property type="entry name" value="Sushi_SCR_CCP_dom"/>
</dbReference>
<organism evidence="4 5">
    <name type="scientific">Symbiodinium natans</name>
    <dbReference type="NCBI Taxonomy" id="878477"/>
    <lineage>
        <taxon>Eukaryota</taxon>
        <taxon>Sar</taxon>
        <taxon>Alveolata</taxon>
        <taxon>Dinophyceae</taxon>
        <taxon>Suessiales</taxon>
        <taxon>Symbiodiniaceae</taxon>
        <taxon>Symbiodinium</taxon>
    </lineage>
</organism>
<dbReference type="OrthoDB" id="10654332at2759"/>
<feature type="domain" description="Sushi" evidence="3">
    <location>
        <begin position="184"/>
        <end position="213"/>
    </location>
</feature>
<keyword evidence="2" id="KW-0472">Membrane</keyword>
<evidence type="ECO:0000313" key="4">
    <source>
        <dbReference type="EMBL" id="CAE7530892.1"/>
    </source>
</evidence>
<name>A0A812TLL2_9DINO</name>
<dbReference type="Proteomes" id="UP000604046">
    <property type="component" value="Unassembled WGS sequence"/>
</dbReference>
<accession>A0A812TLL2</accession>
<comment type="caution">
    <text evidence="4">The sequence shown here is derived from an EMBL/GenBank/DDBJ whole genome shotgun (WGS) entry which is preliminary data.</text>
</comment>
<dbReference type="Pfam" id="PF00084">
    <property type="entry name" value="Sushi"/>
    <property type="match status" value="1"/>
</dbReference>
<keyword evidence="2" id="KW-0812">Transmembrane</keyword>
<dbReference type="AlphaFoldDB" id="A0A812TLL2"/>
<evidence type="ECO:0000256" key="1">
    <source>
        <dbReference type="ARBA" id="ARBA00023157"/>
    </source>
</evidence>
<keyword evidence="1" id="KW-1015">Disulfide bond</keyword>
<feature type="transmembrane region" description="Helical" evidence="2">
    <location>
        <begin position="529"/>
        <end position="550"/>
    </location>
</feature>